<organism evidence="2 3">
    <name type="scientific">Thermogutta terrifontis</name>
    <dbReference type="NCBI Taxonomy" id="1331910"/>
    <lineage>
        <taxon>Bacteria</taxon>
        <taxon>Pseudomonadati</taxon>
        <taxon>Planctomycetota</taxon>
        <taxon>Planctomycetia</taxon>
        <taxon>Pirellulales</taxon>
        <taxon>Thermoguttaceae</taxon>
        <taxon>Thermogutta</taxon>
    </lineage>
</organism>
<dbReference type="InterPro" id="IPR007345">
    <property type="entry name" value="Polysacch_pyruvyl_Trfase"/>
</dbReference>
<dbReference type="Proteomes" id="UP000215086">
    <property type="component" value="Chromosome"/>
</dbReference>
<evidence type="ECO:0000259" key="1">
    <source>
        <dbReference type="Pfam" id="PF04230"/>
    </source>
</evidence>
<dbReference type="AlphaFoldDB" id="A0A286RG81"/>
<proteinExistence type="predicted"/>
<dbReference type="KEGG" id="ttf:THTE_2369"/>
<dbReference type="Pfam" id="PF04230">
    <property type="entry name" value="PS_pyruv_trans"/>
    <property type="match status" value="1"/>
</dbReference>
<dbReference type="PANTHER" id="PTHR36836:SF1">
    <property type="entry name" value="COLANIC ACID BIOSYNTHESIS PROTEIN WCAK"/>
    <property type="match status" value="1"/>
</dbReference>
<gene>
    <name evidence="2" type="ORF">THTE_2369</name>
</gene>
<reference evidence="2 3" key="1">
    <citation type="journal article" name="Front. Microbiol.">
        <title>Sugar Metabolism of the First Thermophilic Planctomycete Thermogutta terrifontis: Comparative Genomic and Transcriptomic Approaches.</title>
        <authorList>
            <person name="Elcheninov A.G."/>
            <person name="Menzel P."/>
            <person name="Gudbergsdottir S.R."/>
            <person name="Slesarev A.I."/>
            <person name="Kadnikov V.V."/>
            <person name="Krogh A."/>
            <person name="Bonch-Osmolovskaya E.A."/>
            <person name="Peng X."/>
            <person name="Kublanov I.V."/>
        </authorList>
    </citation>
    <scope>NUCLEOTIDE SEQUENCE [LARGE SCALE GENOMIC DNA]</scope>
    <source>
        <strain evidence="2 3">R1</strain>
    </source>
</reference>
<feature type="domain" description="Polysaccharide pyruvyl transferase" evidence="1">
    <location>
        <begin position="11"/>
        <end position="306"/>
    </location>
</feature>
<dbReference type="EMBL" id="CP018477">
    <property type="protein sequence ID" value="ASV74971.1"/>
    <property type="molecule type" value="Genomic_DNA"/>
</dbReference>
<keyword evidence="3" id="KW-1185">Reference proteome</keyword>
<dbReference type="RefSeq" id="WP_095415159.1">
    <property type="nucleotide sequence ID" value="NZ_CP018477.1"/>
</dbReference>
<evidence type="ECO:0000313" key="2">
    <source>
        <dbReference type="EMBL" id="ASV74971.1"/>
    </source>
</evidence>
<dbReference type="PANTHER" id="PTHR36836">
    <property type="entry name" value="COLANIC ACID BIOSYNTHESIS PROTEIN WCAK"/>
    <property type="match status" value="1"/>
</dbReference>
<sequence length="385" mass="42632">MILLHGTGTHNKGAELMAIAVLQHFRAKPNPPEFVVPAQFGPFRDRAKYGLWTLLAEKRFGRSKLVASLAHRSFRKKYGLAAEENIAAVIDASGFAFGDQHGPRPTQLMARNCRRWKRQGKKIILLPQAFGPFTTPAIRTACRELVENCDLVFAREEESYRHLVDVVGERANIKIAPDFTPLVQGILPEGFQPRNGTVFVVPNMRMLDKTDRSLAERYIPFLAEAIKGVINHDLNASLLIHTPEDRALVGPIQNACGFQIDVVEESCPLRLKGILGTAYAVISSRFHALVGALSQNVPALAVGWSHKYDQLMREHGCPEAAVQAGDQNGLTAIMGQILKEPTRSTIIDRIREANDRIRQEIDAMWSAVDEVLAPVQSLVRPTSAV</sequence>
<name>A0A286RG81_9BACT</name>
<protein>
    <recommendedName>
        <fullName evidence="1">Polysaccharide pyruvyl transferase domain-containing protein</fullName>
    </recommendedName>
</protein>
<accession>A0A286RG81</accession>
<evidence type="ECO:0000313" key="3">
    <source>
        <dbReference type="Proteomes" id="UP000215086"/>
    </source>
</evidence>